<evidence type="ECO:0000313" key="2">
    <source>
        <dbReference type="EMBL" id="MBB3973493.1"/>
    </source>
</evidence>
<proteinExistence type="predicted"/>
<dbReference type="SUPFAM" id="SSF52141">
    <property type="entry name" value="Uracil-DNA glycosylase-like"/>
    <property type="match status" value="1"/>
</dbReference>
<dbReference type="RefSeq" id="WP_183395358.1">
    <property type="nucleotide sequence ID" value="NZ_JACIDR010000003.1"/>
</dbReference>
<organism evidence="2 3">
    <name type="scientific">Hansschlegelia beijingensis</name>
    <dbReference type="NCBI Taxonomy" id="1133344"/>
    <lineage>
        <taxon>Bacteria</taxon>
        <taxon>Pseudomonadati</taxon>
        <taxon>Pseudomonadota</taxon>
        <taxon>Alphaproteobacteria</taxon>
        <taxon>Hyphomicrobiales</taxon>
        <taxon>Methylopilaceae</taxon>
        <taxon>Hansschlegelia</taxon>
    </lineage>
</organism>
<protein>
    <recommendedName>
        <fullName evidence="1">Uracil-DNA glycosylase-like domain-containing protein</fullName>
    </recommendedName>
</protein>
<feature type="domain" description="Uracil-DNA glycosylase-like" evidence="1">
    <location>
        <begin position="112"/>
        <end position="196"/>
    </location>
</feature>
<dbReference type="Proteomes" id="UP000528964">
    <property type="component" value="Unassembled WGS sequence"/>
</dbReference>
<dbReference type="CDD" id="cd10035">
    <property type="entry name" value="UDG_like"/>
    <property type="match status" value="1"/>
</dbReference>
<dbReference type="InterPro" id="IPR005122">
    <property type="entry name" value="Uracil-DNA_glycosylase-like"/>
</dbReference>
<dbReference type="Gene3D" id="3.40.470.10">
    <property type="entry name" value="Uracil-DNA glycosylase-like domain"/>
    <property type="match status" value="1"/>
</dbReference>
<comment type="caution">
    <text evidence="2">The sequence shown here is derived from an EMBL/GenBank/DDBJ whole genome shotgun (WGS) entry which is preliminary data.</text>
</comment>
<evidence type="ECO:0000259" key="1">
    <source>
        <dbReference type="Pfam" id="PF03167"/>
    </source>
</evidence>
<dbReference type="EMBL" id="JACIDR010000003">
    <property type="protein sequence ID" value="MBB3973493.1"/>
    <property type="molecule type" value="Genomic_DNA"/>
</dbReference>
<name>A0A7W6CYM6_9HYPH</name>
<sequence>MKAVERFINKLSSIQCPNAFNPYSANCVIHDSSESAQIRRENLRRALNGALESKARTIWIARDLGYLGGRRTGLALTDEAHLRDYGAIFPGVQLRKATVGPVVSERTATVIWRVLLRINQPVFLWNVFPLHPHEENNHFSNRSHSKEERNIGEYFIHAALDLIQPERVVCIGGDAERCLSRFGVSSEKVRHPSYGGQADFMRQTAELFGIVDQLGDLFTHQPPS</sequence>
<keyword evidence="3" id="KW-1185">Reference proteome</keyword>
<gene>
    <name evidence="2" type="ORF">GGR24_002163</name>
</gene>
<accession>A0A7W6CYM6</accession>
<dbReference type="AlphaFoldDB" id="A0A7W6CYM6"/>
<reference evidence="2 3" key="1">
    <citation type="submission" date="2020-08" db="EMBL/GenBank/DDBJ databases">
        <title>Genomic Encyclopedia of Type Strains, Phase IV (KMG-IV): sequencing the most valuable type-strain genomes for metagenomic binning, comparative biology and taxonomic classification.</title>
        <authorList>
            <person name="Goeker M."/>
        </authorList>
    </citation>
    <scope>NUCLEOTIDE SEQUENCE [LARGE SCALE GENOMIC DNA]</scope>
    <source>
        <strain evidence="2 3">DSM 25481</strain>
    </source>
</reference>
<evidence type="ECO:0000313" key="3">
    <source>
        <dbReference type="Proteomes" id="UP000528964"/>
    </source>
</evidence>
<dbReference type="InterPro" id="IPR036895">
    <property type="entry name" value="Uracil-DNA_glycosylase-like_sf"/>
</dbReference>
<dbReference type="Pfam" id="PF03167">
    <property type="entry name" value="UDG"/>
    <property type="match status" value="1"/>
</dbReference>